<dbReference type="AlphaFoldDB" id="A0A671XTD7"/>
<gene>
    <name evidence="2" type="primary">GLMN</name>
    <name evidence="2" type="synonym">glmna</name>
</gene>
<proteinExistence type="predicted"/>
<name>A0A671XTD7_SPAAU</name>
<organism evidence="2 3">
    <name type="scientific">Sparus aurata</name>
    <name type="common">Gilthead sea bream</name>
    <dbReference type="NCBI Taxonomy" id="8175"/>
    <lineage>
        <taxon>Eukaryota</taxon>
        <taxon>Metazoa</taxon>
        <taxon>Chordata</taxon>
        <taxon>Craniata</taxon>
        <taxon>Vertebrata</taxon>
        <taxon>Euteleostomi</taxon>
        <taxon>Actinopterygii</taxon>
        <taxon>Neopterygii</taxon>
        <taxon>Teleostei</taxon>
        <taxon>Neoteleostei</taxon>
        <taxon>Acanthomorphata</taxon>
        <taxon>Eupercaria</taxon>
        <taxon>Spariformes</taxon>
        <taxon>Sparidae</taxon>
        <taxon>Sparus</taxon>
    </lineage>
</organism>
<dbReference type="PANTHER" id="PTHR15430:SF1">
    <property type="entry name" value="GLOMULIN"/>
    <property type="match status" value="1"/>
</dbReference>
<evidence type="ECO:0000256" key="1">
    <source>
        <dbReference type="SAM" id="SignalP"/>
    </source>
</evidence>
<dbReference type="Proteomes" id="UP000472265">
    <property type="component" value="Chromosome 21"/>
</dbReference>
<dbReference type="PANTHER" id="PTHR15430">
    <property type="entry name" value="GLOMULIN"/>
    <property type="match status" value="1"/>
</dbReference>
<dbReference type="Pfam" id="PF08568">
    <property type="entry name" value="Kinetochor_Ybp2"/>
    <property type="match status" value="1"/>
</dbReference>
<dbReference type="GeneTree" id="ENSGT00390000018446"/>
<keyword evidence="1" id="KW-0732">Signal</keyword>
<evidence type="ECO:0000313" key="3">
    <source>
        <dbReference type="Proteomes" id="UP000472265"/>
    </source>
</evidence>
<dbReference type="Ensembl" id="ENSSAUT00010056256.1">
    <property type="protein sequence ID" value="ENSSAUP00010053532.1"/>
    <property type="gene ID" value="ENSSAUG00010022138.1"/>
</dbReference>
<dbReference type="GO" id="GO:0055105">
    <property type="term" value="F:ubiquitin-protein transferase inhibitor activity"/>
    <property type="evidence" value="ECO:0007669"/>
    <property type="project" value="TreeGrafter"/>
</dbReference>
<feature type="chain" id="PRO_5025379530" evidence="1">
    <location>
        <begin position="19"/>
        <end position="629"/>
    </location>
</feature>
<sequence length="629" mass="71415">MCFLLIRSLLSVLGGLLCEHKAHLKTAAMALEQFSDVVQRCQALPDDSYTTEDHDVFTIAGRTCIEEGNSAQVLSIVLDEKNQDIVRCMGWNLLPPLIQVLLKKEDKHLSQCLAVFNHLLKTCRPKELLIGLLEQLEHDDPYSTAESLHLLLNPLQKVLLCLGSSKASSLGMTLSSVLDQVTKLPLPHTKEQEEDDVFFLCRCCTDLTDFVRPFVQEARQNNLNSKAGCESGDKMAGEQDRGKEDELRTELLKFCMKTLSHPLLEVQLKDPDTLAVSPLRNFATEILNSLSAIGEPLPSLVYQPLLKRKQVPGFLEEEVRYPKESLASLAHLVFVHHLASDTFPSVFSPVFSLRCNMEHICLLLSRTDESRIQKGLELYEKSLVRLEDGSLPADLLEIRTLLTVPQNLVKVMTICQRYDLRTRGLKVFQLSIDKFNTEAKYNFFQYMLKTSSHSGVEGYIIKNIKNQVDFALQAGNSNTWFEGVHLLPLLRKVFILPDGPETDLLQYLDRIMESLNLLRYLIIRDKVTENQTGIWTELYKIEDTFMKPLRVGVNMSRAHYERELHNTMESKKSKAKEESVLSVSVGDEKLPNMTSESQIQALHSALHTFDMIESVLVRIEELTEVKESL</sequence>
<protein>
    <submittedName>
        <fullName evidence="2">Glomulin, FKBP associated protein a</fullName>
    </submittedName>
</protein>
<dbReference type="InterPro" id="IPR013877">
    <property type="entry name" value="YAP-bd/ALF4/Glomulin"/>
</dbReference>
<accession>A0A671XTD7</accession>
<reference evidence="2" key="2">
    <citation type="submission" date="2025-08" db="UniProtKB">
        <authorList>
            <consortium name="Ensembl"/>
        </authorList>
    </citation>
    <scope>IDENTIFICATION</scope>
</reference>
<dbReference type="InParanoid" id="A0A671XTD7"/>
<dbReference type="GO" id="GO:0005737">
    <property type="term" value="C:cytoplasm"/>
    <property type="evidence" value="ECO:0007669"/>
    <property type="project" value="TreeGrafter"/>
</dbReference>
<reference evidence="2" key="3">
    <citation type="submission" date="2025-09" db="UniProtKB">
        <authorList>
            <consortium name="Ensembl"/>
        </authorList>
    </citation>
    <scope>IDENTIFICATION</scope>
</reference>
<reference evidence="2" key="1">
    <citation type="submission" date="2021-04" db="EMBL/GenBank/DDBJ databases">
        <authorList>
            <consortium name="Wellcome Sanger Institute Data Sharing"/>
        </authorList>
    </citation>
    <scope>NUCLEOTIDE SEQUENCE [LARGE SCALE GENOMIC DNA]</scope>
</reference>
<evidence type="ECO:0000313" key="2">
    <source>
        <dbReference type="Ensembl" id="ENSSAUP00010053532.1"/>
    </source>
</evidence>
<dbReference type="OMA" id="TLCPMEH"/>
<feature type="signal peptide" evidence="1">
    <location>
        <begin position="1"/>
        <end position="18"/>
    </location>
</feature>
<dbReference type="InterPro" id="IPR019516">
    <property type="entry name" value="Glomulin/ALF4"/>
</dbReference>
<keyword evidence="3" id="KW-1185">Reference proteome</keyword>
<dbReference type="FunCoup" id="A0A671XTD7">
    <property type="interactions" value="1323"/>
</dbReference>